<dbReference type="AlphaFoldDB" id="T1GGP5"/>
<dbReference type="InterPro" id="IPR020552">
    <property type="entry name" value="Inositol_monoPase_Li-sen"/>
</dbReference>
<dbReference type="UniPathway" id="UPA00823">
    <property type="reaction ID" value="UER00788"/>
</dbReference>
<comment type="pathway">
    <text evidence="2">Polyol metabolism; myo-inositol biosynthesis; myo-inositol from D-glucose 6-phosphate: step 2/2.</text>
</comment>
<evidence type="ECO:0000256" key="4">
    <source>
        <dbReference type="ARBA" id="ARBA00013106"/>
    </source>
</evidence>
<dbReference type="SUPFAM" id="SSF56655">
    <property type="entry name" value="Carbohydrate phosphatase"/>
    <property type="match status" value="2"/>
</dbReference>
<evidence type="ECO:0000256" key="7">
    <source>
        <dbReference type="ARBA" id="ARBA00022842"/>
    </source>
</evidence>
<feature type="binding site" evidence="8">
    <location>
        <position position="402"/>
    </location>
    <ligand>
        <name>Mg(2+)</name>
        <dbReference type="ChEBI" id="CHEBI:18420"/>
        <label>1</label>
        <note>catalytic</note>
    </ligand>
</feature>
<dbReference type="PANTHER" id="PTHR20854:SF25">
    <property type="entry name" value="INOSITOL-1-MONOPHOSPHATASE"/>
    <property type="match status" value="1"/>
</dbReference>
<organism evidence="9 10">
    <name type="scientific">Megaselia scalaris</name>
    <name type="common">Humpbacked fly</name>
    <name type="synonym">Phora scalaris</name>
    <dbReference type="NCBI Taxonomy" id="36166"/>
    <lineage>
        <taxon>Eukaryota</taxon>
        <taxon>Metazoa</taxon>
        <taxon>Ecdysozoa</taxon>
        <taxon>Arthropoda</taxon>
        <taxon>Hexapoda</taxon>
        <taxon>Insecta</taxon>
        <taxon>Pterygota</taxon>
        <taxon>Neoptera</taxon>
        <taxon>Endopterygota</taxon>
        <taxon>Diptera</taxon>
        <taxon>Brachycera</taxon>
        <taxon>Muscomorpha</taxon>
        <taxon>Platypezoidea</taxon>
        <taxon>Phoridae</taxon>
        <taxon>Megaseliini</taxon>
        <taxon>Megaselia</taxon>
    </lineage>
</organism>
<dbReference type="CDD" id="cd01639">
    <property type="entry name" value="IMPase"/>
    <property type="match status" value="2"/>
</dbReference>
<dbReference type="Gene3D" id="3.30.540.10">
    <property type="entry name" value="Fructose-1,6-Bisphosphatase, subunit A, domain 1"/>
    <property type="match status" value="2"/>
</dbReference>
<dbReference type="PANTHER" id="PTHR20854">
    <property type="entry name" value="INOSITOL MONOPHOSPHATASE"/>
    <property type="match status" value="1"/>
</dbReference>
<keyword evidence="5 8" id="KW-0479">Metal-binding</keyword>
<evidence type="ECO:0000313" key="10">
    <source>
        <dbReference type="Proteomes" id="UP000015102"/>
    </source>
</evidence>
<name>T1GGP5_MEGSC</name>
<dbReference type="Pfam" id="PF00459">
    <property type="entry name" value="Inositol_P"/>
    <property type="match status" value="2"/>
</dbReference>
<dbReference type="PRINTS" id="PR00378">
    <property type="entry name" value="LIIMPHPHTASE"/>
</dbReference>
<reference evidence="9" key="2">
    <citation type="submission" date="2015-06" db="UniProtKB">
        <authorList>
            <consortium name="EnsemblMetazoa"/>
        </authorList>
    </citation>
    <scope>IDENTIFICATION</scope>
</reference>
<evidence type="ECO:0000313" key="9">
    <source>
        <dbReference type="EnsemblMetazoa" id="MESCA002568-PA"/>
    </source>
</evidence>
<keyword evidence="10" id="KW-1185">Reference proteome</keyword>
<dbReference type="Proteomes" id="UP000015102">
    <property type="component" value="Unassembled WGS sequence"/>
</dbReference>
<dbReference type="STRING" id="36166.T1GGP5"/>
<protein>
    <recommendedName>
        <fullName evidence="4">inositol-phosphate phosphatase</fullName>
        <ecNumber evidence="4">3.1.3.25</ecNumber>
    </recommendedName>
</protein>
<evidence type="ECO:0000256" key="6">
    <source>
        <dbReference type="ARBA" id="ARBA00022801"/>
    </source>
</evidence>
<dbReference type="EMBL" id="CAQQ02394535">
    <property type="status" value="NOT_ANNOTATED_CDS"/>
    <property type="molecule type" value="Genomic_DNA"/>
</dbReference>
<evidence type="ECO:0000256" key="5">
    <source>
        <dbReference type="ARBA" id="ARBA00022723"/>
    </source>
</evidence>
<dbReference type="GO" id="GO:0008934">
    <property type="term" value="F:inositol monophosphate 1-phosphatase activity"/>
    <property type="evidence" value="ECO:0007669"/>
    <property type="project" value="InterPro"/>
</dbReference>
<accession>T1GGP5</accession>
<feature type="binding site" evidence="8">
    <location>
        <position position="403"/>
    </location>
    <ligand>
        <name>Mg(2+)</name>
        <dbReference type="ChEBI" id="CHEBI:18420"/>
        <label>1</label>
        <note>catalytic</note>
    </ligand>
</feature>
<evidence type="ECO:0000256" key="3">
    <source>
        <dbReference type="ARBA" id="ARBA00009759"/>
    </source>
</evidence>
<evidence type="ECO:0000256" key="8">
    <source>
        <dbReference type="PIRSR" id="PIRSR600760-2"/>
    </source>
</evidence>
<dbReference type="InterPro" id="IPR000760">
    <property type="entry name" value="Inositol_monophosphatase-like"/>
</dbReference>
<feature type="binding site" evidence="8">
    <location>
        <position position="529"/>
    </location>
    <ligand>
        <name>Mg(2+)</name>
        <dbReference type="ChEBI" id="CHEBI:18420"/>
        <label>1</label>
        <note>catalytic</note>
    </ligand>
</feature>
<dbReference type="GO" id="GO:0006021">
    <property type="term" value="P:inositol biosynthetic process"/>
    <property type="evidence" value="ECO:0007669"/>
    <property type="project" value="UniProtKB-UniPathway"/>
</dbReference>
<dbReference type="EnsemblMetazoa" id="MESCA002568-RA">
    <property type="protein sequence ID" value="MESCA002568-PA"/>
    <property type="gene ID" value="MESCA002568"/>
</dbReference>
<keyword evidence="6" id="KW-0378">Hydrolase</keyword>
<reference evidence="10" key="1">
    <citation type="submission" date="2013-02" db="EMBL/GenBank/DDBJ databases">
        <authorList>
            <person name="Hughes D."/>
        </authorList>
    </citation>
    <scope>NUCLEOTIDE SEQUENCE</scope>
    <source>
        <strain>Durham</strain>
        <strain evidence="10">NC isolate 2 -- Noor lab</strain>
    </source>
</reference>
<sequence length="571" mass="63134">MTTEKIENIYKAVFPLVEKAGQILMEGFNSKKDFSLKSAFYDVVTKYDSEIENFLISEIRKLYPDHDFIAEESTGNSKTILSDKPTWIIDPIDGTSNFIKGMPHCCVSVGLAIGKKIVIGIVNNSVHGAIYSAVVGKGAFKNSEKITTSSVQKVSDACIGYEVSLLHVPSIAEKHLKRIQQISSRARMTLSYGSVVMSMCYVACGMLDAYTIEDMFPWDCAAASLIVSEAGGFIKHTNGGEYDIMNPHIVCAGSETLGKDILDLIKNADNNLCSVIKAQKLYLHYAIHSKTKNCLVVGKKQTRKMSITSDLEFEQYFKLIQNLILKCGSIMNEGFSSKQTKFKTKSAFYDIVSEYDKKIEDIIINGISEEYPTHKFIGEEEQAESNIEALLTNEPTWIIDPIDGTTNFMKKIPQACISVGLAVNKQLVLGIVYNPMLNELFTAKKGHGAFLNGEQIHASRICDIKDCVLGYEISLIHDKRVRDKNVKRIYKLASNCTGTRCIGSAALSLCYVAMGRFDAYHIEDLKPWDIAAGAIILEEAGGLVTNSYGGELNIMKPNLIGSSTLELNQQL</sequence>
<dbReference type="InterPro" id="IPR033942">
    <property type="entry name" value="IMPase"/>
</dbReference>
<dbReference type="PROSITE" id="PS00629">
    <property type="entry name" value="IMP_1"/>
    <property type="match status" value="2"/>
</dbReference>
<evidence type="ECO:0000256" key="1">
    <source>
        <dbReference type="ARBA" id="ARBA00001946"/>
    </source>
</evidence>
<dbReference type="PROSITE" id="PS00630">
    <property type="entry name" value="IMP_2"/>
    <property type="match status" value="2"/>
</dbReference>
<keyword evidence="7 8" id="KW-0460">Magnesium</keyword>
<evidence type="ECO:0000256" key="2">
    <source>
        <dbReference type="ARBA" id="ARBA00005152"/>
    </source>
</evidence>
<dbReference type="InterPro" id="IPR020583">
    <property type="entry name" value="Inositol_monoP_metal-BS"/>
</dbReference>
<dbReference type="InterPro" id="IPR020550">
    <property type="entry name" value="Inositol_monophosphatase_CS"/>
</dbReference>
<feature type="binding site" evidence="8">
    <location>
        <position position="379"/>
    </location>
    <ligand>
        <name>Mg(2+)</name>
        <dbReference type="ChEBI" id="CHEBI:18420"/>
        <label>1</label>
        <note>catalytic</note>
    </ligand>
</feature>
<feature type="binding site" evidence="8">
    <location>
        <position position="400"/>
    </location>
    <ligand>
        <name>Mg(2+)</name>
        <dbReference type="ChEBI" id="CHEBI:18420"/>
        <label>1</label>
        <note>catalytic</note>
    </ligand>
</feature>
<dbReference type="PRINTS" id="PR00377">
    <property type="entry name" value="IMPHPHTASES"/>
</dbReference>
<dbReference type="GO" id="GO:0046872">
    <property type="term" value="F:metal ion binding"/>
    <property type="evidence" value="ECO:0007669"/>
    <property type="project" value="UniProtKB-KW"/>
</dbReference>
<comment type="cofactor">
    <cofactor evidence="1 8">
        <name>Mg(2+)</name>
        <dbReference type="ChEBI" id="CHEBI:18420"/>
    </cofactor>
</comment>
<dbReference type="HOGENOM" id="CLU_477595_0_0_1"/>
<dbReference type="EC" id="3.1.3.25" evidence="4"/>
<dbReference type="OMA" id="ICASTKE"/>
<dbReference type="Gene3D" id="3.40.190.80">
    <property type="match status" value="2"/>
</dbReference>
<dbReference type="FunFam" id="3.40.190.80:FF:000020">
    <property type="entry name" value="Fructose-1,6-bisphosphatase/inositol-1-monophosphatase"/>
    <property type="match status" value="1"/>
</dbReference>
<comment type="similarity">
    <text evidence="3">Belongs to the inositol monophosphatase superfamily.</text>
</comment>
<proteinExistence type="inferred from homology"/>
<dbReference type="GO" id="GO:0046854">
    <property type="term" value="P:phosphatidylinositol phosphate biosynthetic process"/>
    <property type="evidence" value="ECO:0007669"/>
    <property type="project" value="InterPro"/>
</dbReference>
<dbReference type="FunFam" id="3.30.540.10:FF:000004">
    <property type="entry name" value="Inositol-1-monophosphatase"/>
    <property type="match status" value="2"/>
</dbReference>
<dbReference type="GO" id="GO:0007165">
    <property type="term" value="P:signal transduction"/>
    <property type="evidence" value="ECO:0007669"/>
    <property type="project" value="TreeGrafter"/>
</dbReference>